<name>A0A1C0Y548_9BACL</name>
<dbReference type="RefSeq" id="WP_066548584.1">
    <property type="nucleotide sequence ID" value="NZ_MASJ01000042.1"/>
</dbReference>
<keyword evidence="3" id="KW-1185">Reference proteome</keyword>
<proteinExistence type="predicted"/>
<protein>
    <recommendedName>
        <fullName evidence="1">Bro-N domain-containing protein</fullName>
    </recommendedName>
</protein>
<accession>A0A1C0Y548</accession>
<evidence type="ECO:0000313" key="2">
    <source>
        <dbReference type="EMBL" id="OCS82263.1"/>
    </source>
</evidence>
<evidence type="ECO:0000313" key="3">
    <source>
        <dbReference type="Proteomes" id="UP000093199"/>
    </source>
</evidence>
<dbReference type="Pfam" id="PF02498">
    <property type="entry name" value="Bro-N"/>
    <property type="match status" value="1"/>
</dbReference>
<dbReference type="OrthoDB" id="9812611at2"/>
<dbReference type="InterPro" id="IPR003497">
    <property type="entry name" value="BRO_N_domain"/>
</dbReference>
<dbReference type="PROSITE" id="PS51750">
    <property type="entry name" value="BRO_N"/>
    <property type="match status" value="1"/>
</dbReference>
<organism evidence="2 3">
    <name type="scientific">Caryophanon tenue</name>
    <dbReference type="NCBI Taxonomy" id="33978"/>
    <lineage>
        <taxon>Bacteria</taxon>
        <taxon>Bacillati</taxon>
        <taxon>Bacillota</taxon>
        <taxon>Bacilli</taxon>
        <taxon>Bacillales</taxon>
        <taxon>Caryophanaceae</taxon>
        <taxon>Caryophanon</taxon>
    </lineage>
</organism>
<dbReference type="SMART" id="SM01040">
    <property type="entry name" value="Bro-N"/>
    <property type="match status" value="1"/>
</dbReference>
<dbReference type="Proteomes" id="UP000093199">
    <property type="component" value="Unassembled WGS sequence"/>
</dbReference>
<dbReference type="STRING" id="33978.A6M13_07455"/>
<reference evidence="2 3" key="1">
    <citation type="submission" date="2016-07" db="EMBL/GenBank/DDBJ databases">
        <title>Caryophanon tenue genome sequencing.</title>
        <authorList>
            <person name="Verma A."/>
            <person name="Pal Y."/>
            <person name="Krishnamurthi S."/>
        </authorList>
    </citation>
    <scope>NUCLEOTIDE SEQUENCE [LARGE SCALE GENOMIC DNA]</scope>
    <source>
        <strain evidence="2 3">DSM 14152</strain>
    </source>
</reference>
<sequence>MTKQVLEAVSVLKLEAVDKEFTVYGSVEEPLILAKEVAEWIDNKQPTQMVELVDDDEKLKCLVHTSGQKREMWFLTDDGVYEVLMQSRKPVAKAVKKEVKAILKQLRKEGVVVSDSATYEQVIYNVDLFMANLNNYDITKLYDLVAEFLQHHRANKTRLPYKYKSKARHGNKKYKSHIESMEEVRDELVAWLNVRIDSYGHQQIGLATELIRVREMVRVSVENMRYRTAATSK</sequence>
<dbReference type="AlphaFoldDB" id="A0A1C0Y548"/>
<dbReference type="EMBL" id="MASJ01000042">
    <property type="protein sequence ID" value="OCS82263.1"/>
    <property type="molecule type" value="Genomic_DNA"/>
</dbReference>
<comment type="caution">
    <text evidence="2">The sequence shown here is derived from an EMBL/GenBank/DDBJ whole genome shotgun (WGS) entry which is preliminary data.</text>
</comment>
<feature type="domain" description="Bro-N" evidence="1">
    <location>
        <begin position="6"/>
        <end position="110"/>
    </location>
</feature>
<gene>
    <name evidence="2" type="ORF">A6M13_07455</name>
</gene>
<evidence type="ECO:0000259" key="1">
    <source>
        <dbReference type="PROSITE" id="PS51750"/>
    </source>
</evidence>